<evidence type="ECO:0000313" key="2">
    <source>
        <dbReference type="Proteomes" id="UP001529510"/>
    </source>
</evidence>
<dbReference type="EMBL" id="JAMKFB020000189">
    <property type="protein sequence ID" value="KAL0152723.1"/>
    <property type="molecule type" value="Genomic_DNA"/>
</dbReference>
<protein>
    <submittedName>
        <fullName evidence="1">Uncharacterized protein</fullName>
    </submittedName>
</protein>
<gene>
    <name evidence="1" type="ORF">M9458_052446</name>
</gene>
<reference evidence="1 2" key="1">
    <citation type="submission" date="2024-05" db="EMBL/GenBank/DDBJ databases">
        <title>Genome sequencing and assembly of Indian major carp, Cirrhinus mrigala (Hamilton, 1822).</title>
        <authorList>
            <person name="Mohindra V."/>
            <person name="Chowdhury L.M."/>
            <person name="Lal K."/>
            <person name="Jena J.K."/>
        </authorList>
    </citation>
    <scope>NUCLEOTIDE SEQUENCE [LARGE SCALE GENOMIC DNA]</scope>
    <source>
        <strain evidence="1">CM1030</strain>
        <tissue evidence="1">Blood</tissue>
    </source>
</reference>
<comment type="caution">
    <text evidence="1">The sequence shown here is derived from an EMBL/GenBank/DDBJ whole genome shotgun (WGS) entry which is preliminary data.</text>
</comment>
<organism evidence="1 2">
    <name type="scientific">Cirrhinus mrigala</name>
    <name type="common">Mrigala</name>
    <dbReference type="NCBI Taxonomy" id="683832"/>
    <lineage>
        <taxon>Eukaryota</taxon>
        <taxon>Metazoa</taxon>
        <taxon>Chordata</taxon>
        <taxon>Craniata</taxon>
        <taxon>Vertebrata</taxon>
        <taxon>Euteleostomi</taxon>
        <taxon>Actinopterygii</taxon>
        <taxon>Neopterygii</taxon>
        <taxon>Teleostei</taxon>
        <taxon>Ostariophysi</taxon>
        <taxon>Cypriniformes</taxon>
        <taxon>Cyprinidae</taxon>
        <taxon>Labeoninae</taxon>
        <taxon>Labeonini</taxon>
        <taxon>Cirrhinus</taxon>
    </lineage>
</organism>
<name>A0ABD0MRQ9_CIRMR</name>
<dbReference type="Proteomes" id="UP001529510">
    <property type="component" value="Unassembled WGS sequence"/>
</dbReference>
<evidence type="ECO:0000313" key="1">
    <source>
        <dbReference type="EMBL" id="KAL0152723.1"/>
    </source>
</evidence>
<dbReference type="AlphaFoldDB" id="A0ABD0MRQ9"/>
<accession>A0ABD0MRQ9</accession>
<keyword evidence="2" id="KW-1185">Reference proteome</keyword>
<proteinExistence type="predicted"/>
<sequence>MVFVKNEAGSDELPFQILLQGKDFPDGEPVVPIPPGLSLQRQQYPYKNIHPFVNDPYKETVCPRPEVLPADDSDNKSPGGMDFVVNLVLEQTKDAQLGR</sequence>
<feature type="non-terminal residue" evidence="1">
    <location>
        <position position="99"/>
    </location>
</feature>